<feature type="compositionally biased region" description="Basic and acidic residues" evidence="1">
    <location>
        <begin position="908"/>
        <end position="922"/>
    </location>
</feature>
<keyword evidence="2" id="KW-1185">Reference proteome</keyword>
<feature type="region of interest" description="Disordered" evidence="1">
    <location>
        <begin position="1383"/>
        <end position="1409"/>
    </location>
</feature>
<feature type="region of interest" description="Disordered" evidence="1">
    <location>
        <begin position="55"/>
        <end position="76"/>
    </location>
</feature>
<gene>
    <name evidence="3" type="primary">LOC105157976</name>
</gene>
<feature type="region of interest" description="Disordered" evidence="1">
    <location>
        <begin position="893"/>
        <end position="936"/>
    </location>
</feature>
<evidence type="ECO:0000256" key="1">
    <source>
        <dbReference type="SAM" id="MobiDB-lite"/>
    </source>
</evidence>
<feature type="compositionally biased region" description="Polar residues" evidence="1">
    <location>
        <begin position="516"/>
        <end position="567"/>
    </location>
</feature>
<dbReference type="GeneID" id="105157976"/>
<proteinExistence type="predicted"/>
<dbReference type="Proteomes" id="UP000504604">
    <property type="component" value="Linkage group LG3"/>
</dbReference>
<feature type="compositionally biased region" description="Polar residues" evidence="1">
    <location>
        <begin position="821"/>
        <end position="830"/>
    </location>
</feature>
<dbReference type="OrthoDB" id="1630099at2759"/>
<feature type="compositionally biased region" description="Basic and acidic residues" evidence="1">
    <location>
        <begin position="806"/>
        <end position="820"/>
    </location>
</feature>
<evidence type="ECO:0000313" key="3">
    <source>
        <dbReference type="RefSeq" id="XP_020548725.1"/>
    </source>
</evidence>
<protein>
    <submittedName>
        <fullName evidence="3">Uncharacterized protein LOC105157976 isoform X1</fullName>
    </submittedName>
</protein>
<dbReference type="Gramene" id="SIN_1017439.t">
    <property type="protein sequence ID" value="SIN_1017439.t"/>
    <property type="gene ID" value="SIN_1017439"/>
</dbReference>
<dbReference type="RefSeq" id="XP_020548725.1">
    <property type="nucleotide sequence ID" value="XM_020693066.1"/>
</dbReference>
<feature type="region of interest" description="Disordered" evidence="1">
    <location>
        <begin position="601"/>
        <end position="663"/>
    </location>
</feature>
<evidence type="ECO:0000313" key="2">
    <source>
        <dbReference type="Proteomes" id="UP000504604"/>
    </source>
</evidence>
<feature type="compositionally biased region" description="Polar residues" evidence="1">
    <location>
        <begin position="496"/>
        <end position="506"/>
    </location>
</feature>
<feature type="region of interest" description="Disordered" evidence="1">
    <location>
        <begin position="806"/>
        <end position="854"/>
    </location>
</feature>
<feature type="region of interest" description="Disordered" evidence="1">
    <location>
        <begin position="704"/>
        <end position="731"/>
    </location>
</feature>
<feature type="region of interest" description="Disordered" evidence="1">
    <location>
        <begin position="496"/>
        <end position="567"/>
    </location>
</feature>
<organism evidence="2 3">
    <name type="scientific">Sesamum indicum</name>
    <name type="common">Oriental sesame</name>
    <name type="synonym">Sesamum orientale</name>
    <dbReference type="NCBI Taxonomy" id="4182"/>
    <lineage>
        <taxon>Eukaryota</taxon>
        <taxon>Viridiplantae</taxon>
        <taxon>Streptophyta</taxon>
        <taxon>Embryophyta</taxon>
        <taxon>Tracheophyta</taxon>
        <taxon>Spermatophyta</taxon>
        <taxon>Magnoliopsida</taxon>
        <taxon>eudicotyledons</taxon>
        <taxon>Gunneridae</taxon>
        <taxon>Pentapetalae</taxon>
        <taxon>asterids</taxon>
        <taxon>lamiids</taxon>
        <taxon>Lamiales</taxon>
        <taxon>Pedaliaceae</taxon>
        <taxon>Sesamum</taxon>
    </lineage>
</organism>
<feature type="compositionally biased region" description="Polar residues" evidence="1">
    <location>
        <begin position="1238"/>
        <end position="1267"/>
    </location>
</feature>
<reference evidence="3" key="1">
    <citation type="submission" date="2025-08" db="UniProtKB">
        <authorList>
            <consortium name="RefSeq"/>
        </authorList>
    </citation>
    <scope>IDENTIFICATION</scope>
</reference>
<name>A0A8M8UXI9_SESIN</name>
<sequence>MPSNEFGDRVHNFFAQDNSLQGNHHSQVVEGNWPVLNSNFWVGNQRQVDLLSSTNKNYTPQTSDVDRGEGSYPLHEAHDLNFTQPNLRPDFAKSQSLNEQPNLNGFMYGNEFHQTRQNEANFLAVDTDSDQRLSITSRGLSVRELQQASGPDHHTKASIRSGTSLSPVTFDLFGGHQQMSHQQSTVPQSLQRQQSGINDMQQFQHQLMIRKMQELQRQQQLQQLGLRQQDLINQVPPFAKQASGTQTTLVNGTPNSDCLQYPWSAELGTNWLNRGSPTMQVSANGLGFPPNLGQTQCSVDLVAQQVDQSLYGVPISSSRGLPGNQYSQMVTDKSSMPQMSNNSNFLQDNQHNLLPDQVGVQNESSISRHKFQTENMFGLASRQSPNTVMRNIGGLQQVNSLSRNAPQQDFLGRQDLAVRPDTSCEKPTRQVASPQNEVALDPTEEKILFGSDDNIWSAFGKPTHNTGEAGILFDNGGLSNGLPSIQSGSWSALMQSAVGETSSSDMPPQEGWSGLNFHNNDGPSGSQPLSLNNESCKQVSSLADDSLQMPSAQSSGSFAPDDINTNNVMGLNQLSQKFQNEPGQRLQTEMSQRFYQSLEEAGKWSNSGPLQSSVAEDTDASHSLQAERNAKTNSPTWVSGHTGTRLQSNGWNSLEAIPPGGERVMNNHKAEKLHQNSQNSQVRVVHGEVVHGTSLWKLNTVHSSPSELGHVKSRVASSPANQETLSSKNDASVANSCNARISEETSPFVQHNYLLNQWKNAHPSTRSQGAESLVRSLDQANDLNQVLDPMNSREKDEVARHARHEIDNCDGKENSNDSHRSNLSQHTSGSFREGDSRSLPIGKQTSTNQLPRKVSAHRKFQYHPMGNVDEDVGTYAHKQTTRTQAMYQQNPHFGQSKIFGQGPTNSTVKEKDQSSELQRDIEAPDEVPSRGNLSGHAPKVSVLFSRPVDAYTSSNASSSSQNMLELLHKVDQSTSHGAMVLFSSSEGNASPQLPQAEKLDAVGSLQHNQASVSQGFGLQLGPPSQRLQIPERQLSSQNGHDAFNSLYSSNAAAEMGGKDQQMVATHTGPSLPSFEETQVEFKINRSAIPDHGGNENSLYKMPGNVNLASSSAIPNSRSNVQNEHITSSTGKMLVNQRIDSNGYSSYSAQRRLAETLLPDASGCFKQDNLASSGGTSRQTGPSDVTKRVPTTTIPTRDGKTTSQHFGMSGIPRQGYSKQMLHNMWTNVPTHQNNMSIQFQQASSHTQESPQPNILESSSPLTQGQVNPQGIFDGEEQRLKESSGQPVVFANTDPVPEMEKSLGKASSMKNCLEDSPANSASTQKDIEAFGRSLRPNSFSHQNYSLLSQMQGLKDAEADSSDRVSKRMKGPESVSDVHIATVKAQQQNEHNAVGDSLGSSTGAPSEDSGMLHFSSPAEIFHKNTSQQGNVASQDMLGLSRDISESKSCGGYSTSARADHHQVSPQMAPSWFNQYGTFKNGQMLQIYDARKVTSLRPGEHVGKSSTGLDTLNAEEKGTVAPIDACQLGNSHQSSIPSLLANGHFSSQSSQLNVTGQHLEILRPKKRKSATSELHPWHRIISEGSQDLWTLSKPEADWNKATNRLAEKVEDDAELIEDGPPMLRSKRRLTLTTHLMQQLLPPSPAAILPVDATMSYEIVAYAVSRIALGDACSTVSRSSNLDQPGDSMDRLRAKSKLSERNGCRCYAKASEELMRRARKLENDFFRLDKSVSMLDLRLECQDLEKFSVINRFARFHGRGQSDNTEASTDTTPSAQKPIPQRYVTALPMPRSLPDRVQCLSL</sequence>
<dbReference type="PANTHER" id="PTHR31267:SF2">
    <property type="entry name" value="EXPRESSED PROTEIN"/>
    <property type="match status" value="1"/>
</dbReference>
<feature type="compositionally biased region" description="Basic and acidic residues" evidence="1">
    <location>
        <begin position="64"/>
        <end position="76"/>
    </location>
</feature>
<dbReference type="PANTHER" id="PTHR31267">
    <property type="entry name" value="DENTIN SIALOPHOSPHOPROTEIN-LIKE PROTEIN"/>
    <property type="match status" value="1"/>
</dbReference>
<feature type="region of interest" description="Disordered" evidence="1">
    <location>
        <begin position="1167"/>
        <end position="1213"/>
    </location>
</feature>
<feature type="compositionally biased region" description="Polar residues" evidence="1">
    <location>
        <begin position="1168"/>
        <end position="1205"/>
    </location>
</feature>
<feature type="region of interest" description="Disordered" evidence="1">
    <location>
        <begin position="1238"/>
        <end position="1319"/>
    </location>
</feature>
<dbReference type="KEGG" id="sind:105157976"/>
<feature type="compositionally biased region" description="Polar residues" evidence="1">
    <location>
        <begin position="604"/>
        <end position="652"/>
    </location>
</feature>
<feature type="compositionally biased region" description="Polar residues" evidence="1">
    <location>
        <begin position="715"/>
        <end position="731"/>
    </location>
</feature>
<accession>A0A8M8UXI9</accession>